<dbReference type="InterPro" id="IPR045061">
    <property type="entry name" value="FtsZ/CetZ"/>
</dbReference>
<dbReference type="SMART" id="SM00865">
    <property type="entry name" value="Tubulin_C"/>
    <property type="match status" value="1"/>
</dbReference>
<dbReference type="Pfam" id="PF00091">
    <property type="entry name" value="Tubulin"/>
    <property type="match status" value="1"/>
</dbReference>
<dbReference type="InterPro" id="IPR018316">
    <property type="entry name" value="Tubulin/FtsZ_2-layer-sand-dom"/>
</dbReference>
<dbReference type="PROSITE" id="PS01135">
    <property type="entry name" value="FTSZ_2"/>
    <property type="match status" value="1"/>
</dbReference>
<evidence type="ECO:0000259" key="5">
    <source>
        <dbReference type="SMART" id="SM00864"/>
    </source>
</evidence>
<name>B3T6T3_9ZZZZ</name>
<dbReference type="PROSITE" id="PS01134">
    <property type="entry name" value="FTSZ_1"/>
    <property type="match status" value="1"/>
</dbReference>
<gene>
    <name evidence="7" type="ORF">ALOHA_HF4000APKG2M17ctg1g14</name>
</gene>
<dbReference type="GO" id="GO:0051301">
    <property type="term" value="P:cell division"/>
    <property type="evidence" value="ECO:0007669"/>
    <property type="project" value="TreeGrafter"/>
</dbReference>
<keyword evidence="3" id="KW-0342">GTP-binding</keyword>
<reference evidence="7" key="1">
    <citation type="journal article" date="2008" name="ISME J.">
        <title>Genomic patterns of recombination, clonal divergence and environment in marine microbial populations.</title>
        <authorList>
            <person name="Konstantinidis K.T."/>
            <person name="Delong E.F."/>
        </authorList>
    </citation>
    <scope>NUCLEOTIDE SEQUENCE</scope>
</reference>
<keyword evidence="2" id="KW-0547">Nucleotide-binding</keyword>
<dbReference type="PANTHER" id="PTHR30314">
    <property type="entry name" value="CELL DIVISION PROTEIN FTSZ-RELATED"/>
    <property type="match status" value="1"/>
</dbReference>
<evidence type="ECO:0000256" key="3">
    <source>
        <dbReference type="ARBA" id="ARBA00023134"/>
    </source>
</evidence>
<dbReference type="InterPro" id="IPR008280">
    <property type="entry name" value="Tub_FtsZ_C"/>
</dbReference>
<accession>B3T6T3</accession>
<evidence type="ECO:0000256" key="2">
    <source>
        <dbReference type="ARBA" id="ARBA00022741"/>
    </source>
</evidence>
<dbReference type="FunFam" id="3.40.50.1440:FF:000001">
    <property type="entry name" value="Cell division protein FtsZ"/>
    <property type="match status" value="1"/>
</dbReference>
<dbReference type="InterPro" id="IPR036525">
    <property type="entry name" value="Tubulin/FtsZ_GTPase_sf"/>
</dbReference>
<evidence type="ECO:0000256" key="4">
    <source>
        <dbReference type="SAM" id="MobiDB-lite"/>
    </source>
</evidence>
<dbReference type="InterPro" id="IPR024757">
    <property type="entry name" value="FtsZ_C"/>
</dbReference>
<evidence type="ECO:0000259" key="6">
    <source>
        <dbReference type="SMART" id="SM00865"/>
    </source>
</evidence>
<dbReference type="SMART" id="SM00864">
    <property type="entry name" value="Tubulin"/>
    <property type="match status" value="1"/>
</dbReference>
<sequence length="438" mass="46076">MLVRRGTHTATKERLEVHMENLFSSHFAFDDAENEEAKICVIGIGGGGGNAVNNMIRKGIVGVDFYAINTDSQALDANLASFKIQAGRGLTKGLGTGARPSIGAEAVEESRNELEEALSGFDMVFMTAGMGGGTGTGGAPIVAAIAKDLGILSVAIVTKPFVCEGPRRLQSAQAGIDLLKKNVDTLIIIPNERLLDIAGDDTSMIDAFGKADDVLYNATRGVSDLITVHGLINLDFADVKTTMRSGGTALMGAATASGEDRAERAAREALSSPLLDGLTINGARNVLVNITAGTSLGIREATAATAIIQSEAGDDVEVIFGTVIDDAMGDDIRITVIATGFEKNRKKEALAARRVELTVKGYRRAPVPYKGEEGLKELDKPAYERRGAPLNVGPSAGDGGEETGSTRVRLLSADEIRDVEHADTTGTEVPAFLRKMMD</sequence>
<dbReference type="GO" id="GO:0005525">
    <property type="term" value="F:GTP binding"/>
    <property type="evidence" value="ECO:0007669"/>
    <property type="project" value="UniProtKB-KW"/>
</dbReference>
<dbReference type="InterPro" id="IPR003008">
    <property type="entry name" value="Tubulin_FtsZ_GTPase"/>
</dbReference>
<dbReference type="InterPro" id="IPR037103">
    <property type="entry name" value="Tubulin/FtsZ-like_C"/>
</dbReference>
<dbReference type="Gene3D" id="3.40.50.1440">
    <property type="entry name" value="Tubulin/FtsZ, GTPase domain"/>
    <property type="match status" value="1"/>
</dbReference>
<dbReference type="InterPro" id="IPR020805">
    <property type="entry name" value="Cell_div_FtsZ_CS"/>
</dbReference>
<feature type="region of interest" description="Disordered" evidence="4">
    <location>
        <begin position="380"/>
        <end position="404"/>
    </location>
</feature>
<organism evidence="7">
    <name type="scientific">uncultured marine microorganism HF4000_APKG2M17</name>
    <dbReference type="NCBI Taxonomy" id="455548"/>
    <lineage>
        <taxon>unclassified sequences</taxon>
        <taxon>environmental samples</taxon>
    </lineage>
</organism>
<dbReference type="HAMAP" id="MF_00909">
    <property type="entry name" value="FtsZ"/>
    <property type="match status" value="1"/>
</dbReference>
<dbReference type="NCBIfam" id="TIGR00065">
    <property type="entry name" value="ftsZ"/>
    <property type="match status" value="1"/>
</dbReference>
<evidence type="ECO:0000256" key="1">
    <source>
        <dbReference type="ARBA" id="ARBA00009690"/>
    </source>
</evidence>
<dbReference type="Gene3D" id="3.30.1330.20">
    <property type="entry name" value="Tubulin/FtsZ, C-terminal domain"/>
    <property type="match status" value="1"/>
</dbReference>
<feature type="domain" description="Tubulin/FtsZ GTPase" evidence="5">
    <location>
        <begin position="38"/>
        <end position="230"/>
    </location>
</feature>
<dbReference type="PRINTS" id="PR00423">
    <property type="entry name" value="CELLDVISFTSZ"/>
</dbReference>
<dbReference type="PANTHER" id="PTHR30314:SF3">
    <property type="entry name" value="MITOCHONDRIAL DIVISION PROTEIN FSZA"/>
    <property type="match status" value="1"/>
</dbReference>
<dbReference type="SUPFAM" id="SSF52490">
    <property type="entry name" value="Tubulin nucleotide-binding domain-like"/>
    <property type="match status" value="1"/>
</dbReference>
<dbReference type="InterPro" id="IPR000158">
    <property type="entry name" value="Cell_div_FtsZ"/>
</dbReference>
<proteinExistence type="inferred from homology"/>
<protein>
    <submittedName>
        <fullName evidence="7">Putative Tubulin/FtsZ family, GTPase domain protein</fullName>
    </submittedName>
</protein>
<dbReference type="GO" id="GO:0003924">
    <property type="term" value="F:GTPase activity"/>
    <property type="evidence" value="ECO:0007669"/>
    <property type="project" value="InterPro"/>
</dbReference>
<dbReference type="EMBL" id="EU016626">
    <property type="protein sequence ID" value="ABZ08292.1"/>
    <property type="molecule type" value="Genomic_DNA"/>
</dbReference>
<comment type="similarity">
    <text evidence="1">Belongs to the FtsZ family.</text>
</comment>
<dbReference type="CDD" id="cd02201">
    <property type="entry name" value="FtsZ_type1"/>
    <property type="match status" value="1"/>
</dbReference>
<evidence type="ECO:0000313" key="7">
    <source>
        <dbReference type="EMBL" id="ABZ08292.1"/>
    </source>
</evidence>
<dbReference type="AlphaFoldDB" id="B3T6T3"/>
<dbReference type="Pfam" id="PF12327">
    <property type="entry name" value="FtsZ_C"/>
    <property type="match status" value="1"/>
</dbReference>
<feature type="domain" description="Tubulin/FtsZ 2-layer sandwich" evidence="6">
    <location>
        <begin position="232"/>
        <end position="350"/>
    </location>
</feature>
<dbReference type="SUPFAM" id="SSF55307">
    <property type="entry name" value="Tubulin C-terminal domain-like"/>
    <property type="match status" value="1"/>
</dbReference>